<dbReference type="InterPro" id="IPR051043">
    <property type="entry name" value="Sulfatase_Mod_Factor_Kinase"/>
</dbReference>
<evidence type="ECO:0000259" key="2">
    <source>
        <dbReference type="Pfam" id="PF13088"/>
    </source>
</evidence>
<protein>
    <submittedName>
        <fullName evidence="3">Formylglycine-generating enzyme, required for sulfatase activity, contains SUMF1/FGE domain</fullName>
    </submittedName>
</protein>
<dbReference type="RefSeq" id="WP_176159483.1">
    <property type="nucleotide sequence ID" value="NZ_FUYE01000011.1"/>
</dbReference>
<dbReference type="SUPFAM" id="SSF56436">
    <property type="entry name" value="C-type lectin-like"/>
    <property type="match status" value="1"/>
</dbReference>
<feature type="domain" description="Sialidase" evidence="2">
    <location>
        <begin position="356"/>
        <end position="666"/>
    </location>
</feature>
<dbReference type="STRING" id="48467.SAMN02745166_03328"/>
<dbReference type="EMBL" id="FUYE01000011">
    <property type="protein sequence ID" value="SKB01184.1"/>
    <property type="molecule type" value="Genomic_DNA"/>
</dbReference>
<dbReference type="Pfam" id="PF13088">
    <property type="entry name" value="BNR_2"/>
    <property type="match status" value="1"/>
</dbReference>
<dbReference type="Gene3D" id="3.90.1580.10">
    <property type="entry name" value="paralog of FGE (formylglycine-generating enzyme)"/>
    <property type="match status" value="1"/>
</dbReference>
<organism evidence="3 4">
    <name type="scientific">Prosthecobacter debontii</name>
    <dbReference type="NCBI Taxonomy" id="48467"/>
    <lineage>
        <taxon>Bacteria</taxon>
        <taxon>Pseudomonadati</taxon>
        <taxon>Verrucomicrobiota</taxon>
        <taxon>Verrucomicrobiia</taxon>
        <taxon>Verrucomicrobiales</taxon>
        <taxon>Verrucomicrobiaceae</taxon>
        <taxon>Prosthecobacter</taxon>
    </lineage>
</organism>
<reference evidence="4" key="1">
    <citation type="submission" date="2017-02" db="EMBL/GenBank/DDBJ databases">
        <authorList>
            <person name="Varghese N."/>
            <person name="Submissions S."/>
        </authorList>
    </citation>
    <scope>NUCLEOTIDE SEQUENCE [LARGE SCALE GENOMIC DNA]</scope>
    <source>
        <strain evidence="4">ATCC 700200</strain>
    </source>
</reference>
<dbReference type="InterPro" id="IPR016187">
    <property type="entry name" value="CTDL_fold"/>
</dbReference>
<dbReference type="InterPro" id="IPR011040">
    <property type="entry name" value="Sialidase"/>
</dbReference>
<evidence type="ECO:0000313" key="4">
    <source>
        <dbReference type="Proteomes" id="UP000190774"/>
    </source>
</evidence>
<dbReference type="CDD" id="cd15482">
    <property type="entry name" value="Sialidase_non-viral"/>
    <property type="match status" value="1"/>
</dbReference>
<dbReference type="GO" id="GO:0120147">
    <property type="term" value="F:formylglycine-generating oxidase activity"/>
    <property type="evidence" value="ECO:0007669"/>
    <property type="project" value="TreeGrafter"/>
</dbReference>
<keyword evidence="4" id="KW-1185">Reference proteome</keyword>
<dbReference type="InterPro" id="IPR036278">
    <property type="entry name" value="Sialidase_sf"/>
</dbReference>
<evidence type="ECO:0000259" key="1">
    <source>
        <dbReference type="Pfam" id="PF03781"/>
    </source>
</evidence>
<accession>A0A1T4YHB5</accession>
<dbReference type="PANTHER" id="PTHR23150:SF19">
    <property type="entry name" value="FORMYLGLYCINE-GENERATING ENZYME"/>
    <property type="match status" value="1"/>
</dbReference>
<gene>
    <name evidence="3" type="ORF">SAMN02745166_03328</name>
</gene>
<dbReference type="Gene3D" id="2.120.10.10">
    <property type="match status" value="1"/>
</dbReference>
<dbReference type="SUPFAM" id="SSF50939">
    <property type="entry name" value="Sialidases"/>
    <property type="match status" value="1"/>
</dbReference>
<dbReference type="Proteomes" id="UP000190774">
    <property type="component" value="Unassembled WGS sequence"/>
</dbReference>
<feature type="domain" description="Sulfatase-modifying factor enzyme-like" evidence="1">
    <location>
        <begin position="38"/>
        <end position="284"/>
    </location>
</feature>
<evidence type="ECO:0000313" key="3">
    <source>
        <dbReference type="EMBL" id="SKB01184.1"/>
    </source>
</evidence>
<dbReference type="AlphaFoldDB" id="A0A1T4YHB5"/>
<sequence length="687" mass="76707">MRVLTLRLSWIGMLFGVVSWACSLSAADDFVNSLGMRLVPIQPGTFVMGQDGPQTDHQMLKHPEKFDDADSDEKPAHQVTLTQSFHMSVTEVTVAQYRQFKPEHLKGKGYDEDAVTQVSWQDAMAFCEWLSEKEKRPYRLPTEAEWEYACRAGTKTLFHTGDTLPASFQKWGSDIGFRDRYFPGKTLPAEYRTEVPNQEMLKVGLTAANLWGLQDMHGNVAEWCADWFGPYAAAAQTNPLGAQDGDFKVFRGGHHSIFTRVIRSANRGAWLPEARSDRIGFRVVAGALPKGAYATPAEVPLYARDVSQSLAKIAAVSETEPFFEGPKPYVKIPEPSYGPVFFRHNHSPSITECPNGDLLAVWYSCANEDGAELSNVASRLRRGQTEWEPASVFWDGVDINDHGPKVWWDGEQTMYHFARGLRENIVRTSTDNGATWSKALSIQPPGEFGNQVIRLTDGTLVISHDVRQVSLVYSQDGGKSWSFNDVAKRESDFRPGGQGFRYPGIHAPIVQLKDGRIMAVSRNDPEEDQAKFGFKTPVSFTADLGKTWMYDVTPFPAISSVQRAAMIRLQDGAILLCSFTDQWRDWKNRKGMSFKQAGGGEFTGFGLFAALSYDEGKTWAVQRLITPGGAARQVNAIDRVQFTLSDTMAEPCGYLAMTQSRDGKIQLITSKNHYAFNLAWLKSLPNR</sequence>
<dbReference type="InterPro" id="IPR042095">
    <property type="entry name" value="SUMF_sf"/>
</dbReference>
<dbReference type="Pfam" id="PF03781">
    <property type="entry name" value="FGE-sulfatase"/>
    <property type="match status" value="1"/>
</dbReference>
<dbReference type="PANTHER" id="PTHR23150">
    <property type="entry name" value="SULFATASE MODIFYING FACTOR 1, 2"/>
    <property type="match status" value="1"/>
</dbReference>
<dbReference type="InterPro" id="IPR005532">
    <property type="entry name" value="SUMF_dom"/>
</dbReference>
<proteinExistence type="predicted"/>
<name>A0A1T4YHB5_9BACT</name>